<evidence type="ECO:0000313" key="4">
    <source>
        <dbReference type="Proteomes" id="UP000203074"/>
    </source>
</evidence>
<reference evidence="3" key="3">
    <citation type="submission" date="2013-03" db="EMBL/GenBank/DDBJ databases">
        <title>The Cellulophaga phages: a novel, diverse, and globally ubiquitous model system.</title>
        <authorList>
            <person name="Holmfeldt K."/>
            <person name="Solonenko N."/>
            <person name="Shah M."/>
            <person name="Corrier K."/>
            <person name="Riemann L."/>
            <person name="VerBerkmoes N.C."/>
            <person name="Sullivan M.B."/>
        </authorList>
    </citation>
    <scope>NUCLEOTIDE SEQUENCE [LARGE SCALE GENOMIC DNA]</scope>
</reference>
<evidence type="ECO:0000313" key="1">
    <source>
        <dbReference type="EMBL" id="AGH56718.1"/>
    </source>
</evidence>
<dbReference type="EMBL" id="HQ634192">
    <property type="protein sequence ID" value="AGH56718.1"/>
    <property type="molecule type" value="Genomic_DNA"/>
</dbReference>
<dbReference type="RefSeq" id="YP_007673401.1">
    <property type="nucleotide sequence ID" value="NC_020842.1"/>
</dbReference>
<protein>
    <submittedName>
        <fullName evidence="1">Uncharacterized protein</fullName>
    </submittedName>
</protein>
<reference evidence="2 3" key="2">
    <citation type="journal article" date="2013" name="Proc. Natl. Acad. Sci. U.S.A.">
        <title>Twelve previously unknown phage genera are ubiquitous in global oceans.</title>
        <authorList>
            <person name="Holmfeldt K."/>
            <person name="Solonenko N."/>
            <person name="Shah M."/>
            <person name="Corrier K."/>
            <person name="Riemann L."/>
            <person name="Verberkmoes N.C."/>
            <person name="Sullivan M.B."/>
        </authorList>
    </citation>
    <scope>NUCLEOTIDE SEQUENCE [LARGE SCALE GENOMIC DNA]</scope>
    <source>
        <strain evidence="2">PhiST</strain>
    </source>
</reference>
<dbReference type="GeneID" id="15009917"/>
<proteinExistence type="predicted"/>
<reference evidence="1 4" key="1">
    <citation type="submission" date="2010-11" db="EMBL/GenBank/DDBJ databases">
        <title>The Genome Sequence of Cellulophaga phage phiST.</title>
        <authorList>
            <consortium name="The Broad Institute Genome Sequencing Platform"/>
            <person name="Henn M.R."/>
            <person name="Reimann L."/>
            <person name="Holmfelt K."/>
            <person name="Levin J."/>
            <person name="Malboeuf C."/>
            <person name="Casali M."/>
            <person name="Russ C."/>
            <person name="Lennon N."/>
            <person name="Chapman S.B."/>
            <person name="Erlich R."/>
            <person name="Young S.K."/>
            <person name="Yandava C."/>
            <person name="Zeng Q."/>
            <person name="Alvarado L."/>
            <person name="Anderson S."/>
            <person name="Berlin A."/>
            <person name="Chen Z."/>
            <person name="Freedman E."/>
            <person name="Gellesch M."/>
            <person name="Goldberg J."/>
            <person name="Green L."/>
            <person name="Griggs A."/>
            <person name="Gujja S."/>
            <person name="Heilman E.R."/>
            <person name="Heiman D."/>
            <person name="Hollinger A."/>
            <person name="Howarth C."/>
            <person name="Larson L."/>
            <person name="Mehta T."/>
            <person name="Pearson M."/>
            <person name="Roberts A."/>
            <person name="Ryan E."/>
            <person name="Saif S."/>
            <person name="Shea T."/>
            <person name="Shenoy N."/>
            <person name="Sisk P."/>
            <person name="Stolte C."/>
            <person name="Sykes S."/>
            <person name="White J."/>
            <person name="Haas B."/>
            <person name="Nusbaum C."/>
            <person name="Birren B."/>
        </authorList>
    </citation>
    <scope>NUCLEOTIDE SEQUENCE [LARGE SCALE GENOMIC DNA]</scope>
    <source>
        <strain evidence="1">PhiST</strain>
        <strain evidence="4">phiST</strain>
    </source>
</reference>
<dbReference type="EMBL" id="KC821604">
    <property type="protein sequence ID" value="AGO47230.1"/>
    <property type="molecule type" value="Genomic_DNA"/>
</dbReference>
<dbReference type="Proteomes" id="UP000203074">
    <property type="component" value="Segment"/>
</dbReference>
<name>M4SL66_9CAUD</name>
<evidence type="ECO:0000313" key="3">
    <source>
        <dbReference type="Proteomes" id="UP000014729"/>
    </source>
</evidence>
<gene>
    <name evidence="1" type="ORF">CGPG_00019</name>
    <name evidence="2" type="ORF">PhiST_gp091</name>
</gene>
<sequence length="52" mass="5631">MFTFVVGVLVGGLGLFLILDNNPKLAAKLSSVKDVVEAEIDQRISNIKNDLD</sequence>
<accession>M4SL66</accession>
<organism evidence="1 4">
    <name type="scientific">Cellulophaga phage phiST</name>
    <dbReference type="NCBI Taxonomy" id="756282"/>
    <lineage>
        <taxon>Viruses</taxon>
        <taxon>Duplodnaviria</taxon>
        <taxon>Heunggongvirae</taxon>
        <taxon>Uroviricota</taxon>
        <taxon>Caudoviricetes</taxon>
        <taxon>Cbastvirus</taxon>
        <taxon>Cbastvirus ST</taxon>
    </lineage>
</organism>
<dbReference type="KEGG" id="vg:15009917"/>
<evidence type="ECO:0000313" key="2">
    <source>
        <dbReference type="EMBL" id="AGO47230.1"/>
    </source>
</evidence>
<dbReference type="Proteomes" id="UP000014729">
    <property type="component" value="Segment"/>
</dbReference>
<keyword evidence="4" id="KW-1185">Reference proteome</keyword>